<dbReference type="EMBL" id="RBRQ01000165">
    <property type="protein sequence ID" value="RMR10074.1"/>
    <property type="molecule type" value="Genomic_DNA"/>
</dbReference>
<sequence length="119" mass="13965">MPPYTKWGRTRSGCYFCFYQQKIEWVKLKETHPDLYDKAKEYEVPFEKTGNFFTWSQGESLAELEQPERMAQIKHDHALRVERMAQRKDNSTLIAVFSELDSTETPEDDDDMGCAICSI</sequence>
<name>A0A3M4S545_9PSED</name>
<protein>
    <submittedName>
        <fullName evidence="1">Putative phage-related protein</fullName>
    </submittedName>
</protein>
<reference evidence="1 2" key="1">
    <citation type="submission" date="2018-08" db="EMBL/GenBank/DDBJ databases">
        <title>Recombination of ecologically and evolutionarily significant loci maintains genetic cohesion in the Pseudomonas syringae species complex.</title>
        <authorList>
            <person name="Dillon M."/>
            <person name="Thakur S."/>
            <person name="Almeida R.N.D."/>
            <person name="Weir B.S."/>
            <person name="Guttman D.S."/>
        </authorList>
    </citation>
    <scope>NUCLEOTIDE SEQUENCE [LARGE SCALE GENOMIC DNA]</scope>
    <source>
        <strain evidence="1 2">ICMP 8670</strain>
    </source>
</reference>
<accession>A0A3M4S545</accession>
<evidence type="ECO:0000313" key="1">
    <source>
        <dbReference type="EMBL" id="RMR10074.1"/>
    </source>
</evidence>
<gene>
    <name evidence="1" type="ORF">ALP92_103815</name>
</gene>
<dbReference type="AlphaFoldDB" id="A0A3M4S545"/>
<evidence type="ECO:0000313" key="2">
    <source>
        <dbReference type="Proteomes" id="UP000276615"/>
    </source>
</evidence>
<comment type="caution">
    <text evidence="1">The sequence shown here is derived from an EMBL/GenBank/DDBJ whole genome shotgun (WGS) entry which is preliminary data.</text>
</comment>
<dbReference type="Proteomes" id="UP000276615">
    <property type="component" value="Unassembled WGS sequence"/>
</dbReference>
<organism evidence="1 2">
    <name type="scientific">Pseudomonas syringae pv. primulae</name>
    <dbReference type="NCBI Taxonomy" id="251707"/>
    <lineage>
        <taxon>Bacteria</taxon>
        <taxon>Pseudomonadati</taxon>
        <taxon>Pseudomonadota</taxon>
        <taxon>Gammaproteobacteria</taxon>
        <taxon>Pseudomonadales</taxon>
        <taxon>Pseudomonadaceae</taxon>
        <taxon>Pseudomonas</taxon>
    </lineage>
</organism>
<proteinExistence type="predicted"/>